<evidence type="ECO:0000313" key="7">
    <source>
        <dbReference type="EMBL" id="ACY49299.1"/>
    </source>
</evidence>
<dbReference type="SUPFAM" id="SSF88723">
    <property type="entry name" value="PIN domain-like"/>
    <property type="match status" value="1"/>
</dbReference>
<dbReference type="Proteomes" id="UP000002221">
    <property type="component" value="Chromosome"/>
</dbReference>
<dbReference type="InterPro" id="IPR022907">
    <property type="entry name" value="VapC_family"/>
</dbReference>
<evidence type="ECO:0000256" key="3">
    <source>
        <dbReference type="ARBA" id="ARBA00022723"/>
    </source>
</evidence>
<sequence length="139" mass="15235">MKVFLDTNVLVSALATRGLCADLVRLVLTRHELIVAEVVLEELRRVLREKFDVSEEAVQKVEALLRGYTVVSAPEALPDLPLDANDRRVLAAAIAGDADVLVTGDRELLDLAGLVERPRILDPRGFWDLLHASEGSAEV</sequence>
<dbReference type="HAMAP" id="MF_00265">
    <property type="entry name" value="VapC_Nob1"/>
    <property type="match status" value="1"/>
</dbReference>
<dbReference type="InterPro" id="IPR002716">
    <property type="entry name" value="PIN_dom"/>
</dbReference>
<dbReference type="SMART" id="SM00670">
    <property type="entry name" value="PINc"/>
    <property type="match status" value="1"/>
</dbReference>
<dbReference type="PANTHER" id="PTHR34610">
    <property type="entry name" value="SSL7007 PROTEIN"/>
    <property type="match status" value="1"/>
</dbReference>
<comment type="cofactor">
    <cofactor evidence="5">
        <name>Mg(2+)</name>
        <dbReference type="ChEBI" id="CHEBI:18420"/>
    </cofactor>
</comment>
<comment type="function">
    <text evidence="5">Toxic component of a toxin-antitoxin (TA) system. An RNase.</text>
</comment>
<dbReference type="GO" id="GO:0004540">
    <property type="term" value="F:RNA nuclease activity"/>
    <property type="evidence" value="ECO:0007669"/>
    <property type="project" value="InterPro"/>
</dbReference>
<evidence type="ECO:0000256" key="2">
    <source>
        <dbReference type="ARBA" id="ARBA00022722"/>
    </source>
</evidence>
<organism evidence="7 8">
    <name type="scientific">Rhodothermus marinus (strain ATCC 43812 / DSM 4252 / R-10)</name>
    <name type="common">Rhodothermus obamensis</name>
    <dbReference type="NCBI Taxonomy" id="518766"/>
    <lineage>
        <taxon>Bacteria</taxon>
        <taxon>Pseudomonadati</taxon>
        <taxon>Rhodothermota</taxon>
        <taxon>Rhodothermia</taxon>
        <taxon>Rhodothermales</taxon>
        <taxon>Rhodothermaceae</taxon>
        <taxon>Rhodothermus</taxon>
    </lineage>
</organism>
<keyword evidence="8" id="KW-1185">Reference proteome</keyword>
<dbReference type="InterPro" id="IPR029060">
    <property type="entry name" value="PIN-like_dom_sf"/>
</dbReference>
<dbReference type="HOGENOM" id="CLU_116617_4_0_10"/>
<gene>
    <name evidence="5" type="primary">vapC</name>
    <name evidence="7" type="ordered locus">Rmar_2421</name>
</gene>
<keyword evidence="4 5" id="KW-0378">Hydrolase</keyword>
<accession>D0MF43</accession>
<dbReference type="eggNOG" id="COG1569">
    <property type="taxonomic scope" value="Bacteria"/>
</dbReference>
<dbReference type="InterPro" id="IPR002850">
    <property type="entry name" value="PIN_toxin-like"/>
</dbReference>
<dbReference type="EC" id="3.1.-.-" evidence="5"/>
<feature type="domain" description="PIN" evidence="6">
    <location>
        <begin position="1"/>
        <end position="110"/>
    </location>
</feature>
<evidence type="ECO:0000313" key="8">
    <source>
        <dbReference type="Proteomes" id="UP000002221"/>
    </source>
</evidence>
<protein>
    <recommendedName>
        <fullName evidence="5">Ribonuclease VapC</fullName>
        <shortName evidence="5">RNase VapC</shortName>
        <ecNumber evidence="5">3.1.-.-</ecNumber>
    </recommendedName>
    <alternativeName>
        <fullName evidence="5">Toxin VapC</fullName>
    </alternativeName>
</protein>
<evidence type="ECO:0000256" key="4">
    <source>
        <dbReference type="ARBA" id="ARBA00022801"/>
    </source>
</evidence>
<keyword evidence="2 5" id="KW-0540">Nuclease</keyword>
<dbReference type="STRING" id="518766.Rmar_2421"/>
<name>D0MF43_RHOM4</name>
<dbReference type="GO" id="GO:0090729">
    <property type="term" value="F:toxin activity"/>
    <property type="evidence" value="ECO:0007669"/>
    <property type="project" value="UniProtKB-KW"/>
</dbReference>
<dbReference type="PANTHER" id="PTHR34610:SF4">
    <property type="entry name" value="SLL8027 PROTEIN"/>
    <property type="match status" value="1"/>
</dbReference>
<evidence type="ECO:0000256" key="5">
    <source>
        <dbReference type="HAMAP-Rule" id="MF_00265"/>
    </source>
</evidence>
<keyword evidence="3 5" id="KW-0479">Metal-binding</keyword>
<proteinExistence type="inferred from homology"/>
<dbReference type="EMBL" id="CP001807">
    <property type="protein sequence ID" value="ACY49299.1"/>
    <property type="molecule type" value="Genomic_DNA"/>
</dbReference>
<dbReference type="OrthoDB" id="335825at2"/>
<dbReference type="NCBIfam" id="TIGR00305">
    <property type="entry name" value="putative toxin-antitoxin system toxin component, PIN family"/>
    <property type="match status" value="1"/>
</dbReference>
<comment type="similarity">
    <text evidence="5">Belongs to the PINc/VapC protein family.</text>
</comment>
<dbReference type="Gene3D" id="3.40.50.1010">
    <property type="entry name" value="5'-nuclease"/>
    <property type="match status" value="1"/>
</dbReference>
<evidence type="ECO:0000256" key="1">
    <source>
        <dbReference type="ARBA" id="ARBA00022649"/>
    </source>
</evidence>
<evidence type="ECO:0000259" key="6">
    <source>
        <dbReference type="SMART" id="SM00670"/>
    </source>
</evidence>
<keyword evidence="1 5" id="KW-1277">Toxin-antitoxin system</keyword>
<dbReference type="RefSeq" id="WP_012844909.1">
    <property type="nucleotide sequence ID" value="NC_013501.1"/>
</dbReference>
<reference evidence="7 8" key="1">
    <citation type="journal article" date="2009" name="Stand. Genomic Sci.">
        <title>Complete genome sequence of Rhodothermus marinus type strain (R-10).</title>
        <authorList>
            <person name="Nolan M."/>
            <person name="Tindall B.J."/>
            <person name="Pomrenke H."/>
            <person name="Lapidus A."/>
            <person name="Copeland A."/>
            <person name="Glavina Del Rio T."/>
            <person name="Lucas S."/>
            <person name="Chen F."/>
            <person name="Tice H."/>
            <person name="Cheng J.F."/>
            <person name="Saunders E."/>
            <person name="Han C."/>
            <person name="Bruce D."/>
            <person name="Goodwin L."/>
            <person name="Chain P."/>
            <person name="Pitluck S."/>
            <person name="Ovchinikova G."/>
            <person name="Pati A."/>
            <person name="Ivanova N."/>
            <person name="Mavromatis K."/>
            <person name="Chen A."/>
            <person name="Palaniappan K."/>
            <person name="Land M."/>
            <person name="Hauser L."/>
            <person name="Chang Y.J."/>
            <person name="Jeffries C.D."/>
            <person name="Brettin T."/>
            <person name="Goker M."/>
            <person name="Bristow J."/>
            <person name="Eisen J.A."/>
            <person name="Markowitz V."/>
            <person name="Hugenholtz P."/>
            <person name="Kyrpides N.C."/>
            <person name="Klenk H.P."/>
            <person name="Detter J.C."/>
        </authorList>
    </citation>
    <scope>NUCLEOTIDE SEQUENCE [LARGE SCALE GENOMIC DNA]</scope>
    <source>
        <strain evidence="8">ATCC 43812 / DSM 4252 / R-10</strain>
    </source>
</reference>
<dbReference type="Pfam" id="PF13470">
    <property type="entry name" value="PIN_3"/>
    <property type="match status" value="1"/>
</dbReference>
<feature type="binding site" evidence="5">
    <location>
        <position position="86"/>
    </location>
    <ligand>
        <name>Mg(2+)</name>
        <dbReference type="ChEBI" id="CHEBI:18420"/>
    </ligand>
</feature>
<dbReference type="GO" id="GO:0016787">
    <property type="term" value="F:hydrolase activity"/>
    <property type="evidence" value="ECO:0007669"/>
    <property type="project" value="UniProtKB-KW"/>
</dbReference>
<keyword evidence="5" id="KW-0460">Magnesium</keyword>
<dbReference type="GO" id="GO:0000287">
    <property type="term" value="F:magnesium ion binding"/>
    <property type="evidence" value="ECO:0007669"/>
    <property type="project" value="UniProtKB-UniRule"/>
</dbReference>
<dbReference type="AlphaFoldDB" id="D0MF43"/>
<dbReference type="KEGG" id="rmr:Rmar_2421"/>
<feature type="binding site" evidence="5">
    <location>
        <position position="6"/>
    </location>
    <ligand>
        <name>Mg(2+)</name>
        <dbReference type="ChEBI" id="CHEBI:18420"/>
    </ligand>
</feature>
<keyword evidence="5" id="KW-0800">Toxin</keyword>